<gene>
    <name evidence="2" type="ORF">GBA65_14310</name>
</gene>
<sequence>MRWGRVGVSVARARLLPLTLLVVVMGCVFDGPARAGLQEVYSGEMASCAGGGIDVDLAVTGTVTGVEVGRASSRVEVRVEEVLHGDEGESGGTLSVRSNLGTNGGDVGAVGLREGGRYRLYLQRSGDEWATNVCMGTREIAAPPTSPTVPETGGPSVLPILAFAGLLILGAGALVRRRAR</sequence>
<name>A0A6G8PZ65_9ACTN</name>
<feature type="transmembrane region" description="Helical" evidence="1">
    <location>
        <begin position="156"/>
        <end position="175"/>
    </location>
</feature>
<keyword evidence="3" id="KW-1185">Reference proteome</keyword>
<keyword evidence="1" id="KW-0472">Membrane</keyword>
<dbReference type="KEGG" id="rmar:GBA65_14310"/>
<evidence type="ECO:0000313" key="2">
    <source>
        <dbReference type="EMBL" id="QIN79496.1"/>
    </source>
</evidence>
<keyword evidence="1" id="KW-0812">Transmembrane</keyword>
<proteinExistence type="predicted"/>
<dbReference type="Proteomes" id="UP000502706">
    <property type="component" value="Chromosome"/>
</dbReference>
<evidence type="ECO:0000313" key="3">
    <source>
        <dbReference type="Proteomes" id="UP000502706"/>
    </source>
</evidence>
<dbReference type="AlphaFoldDB" id="A0A6G8PZ65"/>
<reference evidence="2 3" key="1">
    <citation type="submission" date="2019-10" db="EMBL/GenBank/DDBJ databases">
        <title>Rubrobacter sp nov SCSIO 52915 isolated from a deep-sea sediment in the South China Sea.</title>
        <authorList>
            <person name="Chen R.W."/>
        </authorList>
    </citation>
    <scope>NUCLEOTIDE SEQUENCE [LARGE SCALE GENOMIC DNA]</scope>
    <source>
        <strain evidence="2 3">SCSIO 52915</strain>
    </source>
</reference>
<protein>
    <submittedName>
        <fullName evidence="2">LPXTG cell wall anchor domain-containing protein</fullName>
    </submittedName>
</protein>
<accession>A0A6G8PZ65</accession>
<dbReference type="EMBL" id="CP045121">
    <property type="protein sequence ID" value="QIN79496.1"/>
    <property type="molecule type" value="Genomic_DNA"/>
</dbReference>
<organism evidence="2 3">
    <name type="scientific">Rubrobacter marinus</name>
    <dbReference type="NCBI Taxonomy" id="2653852"/>
    <lineage>
        <taxon>Bacteria</taxon>
        <taxon>Bacillati</taxon>
        <taxon>Actinomycetota</taxon>
        <taxon>Rubrobacteria</taxon>
        <taxon>Rubrobacterales</taxon>
        <taxon>Rubrobacteraceae</taxon>
        <taxon>Rubrobacter</taxon>
    </lineage>
</organism>
<evidence type="ECO:0000256" key="1">
    <source>
        <dbReference type="SAM" id="Phobius"/>
    </source>
</evidence>
<keyword evidence="1" id="KW-1133">Transmembrane helix</keyword>
<dbReference type="NCBIfam" id="TIGR01167">
    <property type="entry name" value="LPXTG_anchor"/>
    <property type="match status" value="1"/>
</dbReference>
<dbReference type="RefSeq" id="WP_166397161.1">
    <property type="nucleotide sequence ID" value="NZ_CP045121.1"/>
</dbReference>
<dbReference type="PROSITE" id="PS51257">
    <property type="entry name" value="PROKAR_LIPOPROTEIN"/>
    <property type="match status" value="1"/>
</dbReference>